<evidence type="ECO:0000256" key="1">
    <source>
        <dbReference type="ARBA" id="ARBA00001968"/>
    </source>
</evidence>
<dbReference type="PANTHER" id="PTHR43213:SF5">
    <property type="entry name" value="BIFUNCTIONAL DTTP_UTP PYROPHOSPHATASE_METHYLTRANSFERASE PROTEIN-RELATED"/>
    <property type="match status" value="1"/>
</dbReference>
<dbReference type="HAMAP" id="MF_00528">
    <property type="entry name" value="Maf"/>
    <property type="match status" value="1"/>
</dbReference>
<dbReference type="SUPFAM" id="SSF52972">
    <property type="entry name" value="ITPase-like"/>
    <property type="match status" value="1"/>
</dbReference>
<evidence type="ECO:0000313" key="4">
    <source>
        <dbReference type="EMBL" id="KAJ5351697.1"/>
    </source>
</evidence>
<dbReference type="Proteomes" id="UP001147695">
    <property type="component" value="Unassembled WGS sequence"/>
</dbReference>
<sequence length="277" mass="30280">MEDSKKALLSQMEESNNGVSDPPPAYDQPSTKPLRGAPLPRPPPLNLPALNDLRNKRVILASQSPRRKQIISFLGLPKLEIIPSKADEDLPKSLGPFEYVLATAQKKAQAVYEQEIDNEELGEPALILAADTIIVDPSSGSILEKPRSEAHHVAMLRSLRDVRDHKVYTALVAMAPLSSARDPGYAMETTVEETDVRFDSEVTDELILAYVRTREGADKAGGYGLQGLGSILVEKIDGSYDNVIGLPLKATLKLIESVIQKADDEEGLSDEEDEDLE</sequence>
<evidence type="ECO:0000313" key="5">
    <source>
        <dbReference type="Proteomes" id="UP001147695"/>
    </source>
</evidence>
<protein>
    <recommendedName>
        <fullName evidence="6">Maf-like protein</fullName>
    </recommendedName>
</protein>
<dbReference type="EMBL" id="JAPZBQ010000001">
    <property type="protein sequence ID" value="KAJ5351697.1"/>
    <property type="molecule type" value="Genomic_DNA"/>
</dbReference>
<dbReference type="CDD" id="cd00555">
    <property type="entry name" value="Maf"/>
    <property type="match status" value="1"/>
</dbReference>
<name>A0A9W9R0W4_PENBR</name>
<reference evidence="4" key="2">
    <citation type="journal article" date="2023" name="IMA Fungus">
        <title>Comparative genomic study of the Penicillium genus elucidates a diverse pangenome and 15 lateral gene transfer events.</title>
        <authorList>
            <person name="Petersen C."/>
            <person name="Sorensen T."/>
            <person name="Nielsen M.R."/>
            <person name="Sondergaard T.E."/>
            <person name="Sorensen J.L."/>
            <person name="Fitzpatrick D.A."/>
            <person name="Frisvad J.C."/>
            <person name="Nielsen K.L."/>
        </authorList>
    </citation>
    <scope>NUCLEOTIDE SEQUENCE</scope>
    <source>
        <strain evidence="4">IBT 35673</strain>
    </source>
</reference>
<gene>
    <name evidence="4" type="ORF">N7452_000671</name>
</gene>
<keyword evidence="2" id="KW-0378">Hydrolase</keyword>
<dbReference type="InterPro" id="IPR029001">
    <property type="entry name" value="ITPase-like_fam"/>
</dbReference>
<proteinExistence type="inferred from homology"/>
<dbReference type="Pfam" id="PF02545">
    <property type="entry name" value="Maf"/>
    <property type="match status" value="1"/>
</dbReference>
<evidence type="ECO:0008006" key="6">
    <source>
        <dbReference type="Google" id="ProtNLM"/>
    </source>
</evidence>
<dbReference type="Gene3D" id="3.90.950.10">
    <property type="match status" value="1"/>
</dbReference>
<comment type="cofactor">
    <cofactor evidence="1">
        <name>a divalent metal cation</name>
        <dbReference type="ChEBI" id="CHEBI:60240"/>
    </cofactor>
</comment>
<dbReference type="AlphaFoldDB" id="A0A9W9R0W4"/>
<accession>A0A9W9R0W4</accession>
<organism evidence="4 5">
    <name type="scientific">Penicillium brevicompactum</name>
    <dbReference type="NCBI Taxonomy" id="5074"/>
    <lineage>
        <taxon>Eukaryota</taxon>
        <taxon>Fungi</taxon>
        <taxon>Dikarya</taxon>
        <taxon>Ascomycota</taxon>
        <taxon>Pezizomycotina</taxon>
        <taxon>Eurotiomycetes</taxon>
        <taxon>Eurotiomycetidae</taxon>
        <taxon>Eurotiales</taxon>
        <taxon>Aspergillaceae</taxon>
        <taxon>Penicillium</taxon>
    </lineage>
</organism>
<dbReference type="InterPro" id="IPR003697">
    <property type="entry name" value="Maf-like"/>
</dbReference>
<evidence type="ECO:0000256" key="2">
    <source>
        <dbReference type="ARBA" id="ARBA00022801"/>
    </source>
</evidence>
<reference evidence="4" key="1">
    <citation type="submission" date="2022-12" db="EMBL/GenBank/DDBJ databases">
        <authorList>
            <person name="Petersen C."/>
        </authorList>
    </citation>
    <scope>NUCLEOTIDE SEQUENCE</scope>
    <source>
        <strain evidence="4">IBT 35673</strain>
    </source>
</reference>
<feature type="region of interest" description="Disordered" evidence="3">
    <location>
        <begin position="1"/>
        <end position="48"/>
    </location>
</feature>
<evidence type="ECO:0000256" key="3">
    <source>
        <dbReference type="SAM" id="MobiDB-lite"/>
    </source>
</evidence>
<dbReference type="NCBIfam" id="TIGR00172">
    <property type="entry name" value="maf"/>
    <property type="match status" value="1"/>
</dbReference>
<comment type="caution">
    <text evidence="4">The sequence shown here is derived from an EMBL/GenBank/DDBJ whole genome shotgun (WGS) entry which is preliminary data.</text>
</comment>
<dbReference type="PANTHER" id="PTHR43213">
    <property type="entry name" value="BIFUNCTIONAL DTTP/UTP PYROPHOSPHATASE/METHYLTRANSFERASE PROTEIN-RELATED"/>
    <property type="match status" value="1"/>
</dbReference>
<dbReference type="GO" id="GO:0047429">
    <property type="term" value="F:nucleoside triphosphate diphosphatase activity"/>
    <property type="evidence" value="ECO:0007669"/>
    <property type="project" value="InterPro"/>
</dbReference>